<evidence type="ECO:0000256" key="5">
    <source>
        <dbReference type="ARBA" id="ARBA00023242"/>
    </source>
</evidence>
<dbReference type="Pfam" id="PF05705">
    <property type="entry name" value="DUF829"/>
    <property type="match status" value="1"/>
</dbReference>
<evidence type="ECO:0000256" key="4">
    <source>
        <dbReference type="ARBA" id="ARBA00023136"/>
    </source>
</evidence>
<keyword evidence="3 7" id="KW-1133">Transmembrane helix</keyword>
<dbReference type="PANTHER" id="PTHR12265">
    <property type="entry name" value="TRANSMEMBRANE PROTEIN 53"/>
    <property type="match status" value="1"/>
</dbReference>
<keyword evidence="4 7" id="KW-0472">Membrane</keyword>
<organism evidence="8 9">
    <name type="scientific">Mizuhopecten yessoensis</name>
    <name type="common">Japanese scallop</name>
    <name type="synonym">Patinopecten yessoensis</name>
    <dbReference type="NCBI Taxonomy" id="6573"/>
    <lineage>
        <taxon>Eukaryota</taxon>
        <taxon>Metazoa</taxon>
        <taxon>Spiralia</taxon>
        <taxon>Lophotrochozoa</taxon>
        <taxon>Mollusca</taxon>
        <taxon>Bivalvia</taxon>
        <taxon>Autobranchia</taxon>
        <taxon>Pteriomorphia</taxon>
        <taxon>Pectinida</taxon>
        <taxon>Pectinoidea</taxon>
        <taxon>Pectinidae</taxon>
        <taxon>Mizuhopecten</taxon>
    </lineage>
</organism>
<evidence type="ECO:0000313" key="9">
    <source>
        <dbReference type="Proteomes" id="UP000242188"/>
    </source>
</evidence>
<dbReference type="Proteomes" id="UP000242188">
    <property type="component" value="Unassembled WGS sequence"/>
</dbReference>
<gene>
    <name evidence="8" type="ORF">KP79_PYT09146</name>
</gene>
<keyword evidence="9" id="KW-1185">Reference proteome</keyword>
<proteinExistence type="predicted"/>
<keyword evidence="5" id="KW-0539">Nucleus</keyword>
<dbReference type="AlphaFoldDB" id="A0A210QBH9"/>
<keyword evidence="2 7" id="KW-0812">Transmembrane</keyword>
<sequence length="309" mass="35751">MEKSEDDLELDYHITFPTPTSGDVFDDDDADLLHDFVNVTGENVEPVVILIGWAGCKDQYLAKYSKIYEQNRCITIRYIPPQEITFFKPHLLHGIGIRVLDLISDFNLEESPVFFHIFSNNGAFVYSEISRILHSVEGRKYSKLKVKGSIVDSAPGKRRIFRAAQAFAISTGNSGFMKIAYFVGMVTYLFFLRIYLFLSRLFNRSSGITISPYSVFEFIKEDKARWPQLYLYSRADKIIPHTDVEEIVTYRRDKLKLHIQSECWETPKHVSILRENPETYANKCWMFIGDCLREDGEEATGGQTLYTRI</sequence>
<dbReference type="GO" id="GO:0031965">
    <property type="term" value="C:nuclear membrane"/>
    <property type="evidence" value="ECO:0007669"/>
    <property type="project" value="UniProtKB-SubCell"/>
</dbReference>
<evidence type="ECO:0000256" key="6">
    <source>
        <dbReference type="ARBA" id="ARBA00037847"/>
    </source>
</evidence>
<feature type="transmembrane region" description="Helical" evidence="7">
    <location>
        <begin position="179"/>
        <end position="198"/>
    </location>
</feature>
<dbReference type="OrthoDB" id="77878at2759"/>
<evidence type="ECO:0000256" key="2">
    <source>
        <dbReference type="ARBA" id="ARBA00022692"/>
    </source>
</evidence>
<accession>A0A210QBH9</accession>
<dbReference type="EMBL" id="NEDP02004282">
    <property type="protein sequence ID" value="OWF46087.1"/>
    <property type="molecule type" value="Genomic_DNA"/>
</dbReference>
<reference evidence="8 9" key="1">
    <citation type="journal article" date="2017" name="Nat. Ecol. Evol.">
        <title>Scallop genome provides insights into evolution of bilaterian karyotype and development.</title>
        <authorList>
            <person name="Wang S."/>
            <person name="Zhang J."/>
            <person name="Jiao W."/>
            <person name="Li J."/>
            <person name="Xun X."/>
            <person name="Sun Y."/>
            <person name="Guo X."/>
            <person name="Huan P."/>
            <person name="Dong B."/>
            <person name="Zhang L."/>
            <person name="Hu X."/>
            <person name="Sun X."/>
            <person name="Wang J."/>
            <person name="Zhao C."/>
            <person name="Wang Y."/>
            <person name="Wang D."/>
            <person name="Huang X."/>
            <person name="Wang R."/>
            <person name="Lv J."/>
            <person name="Li Y."/>
            <person name="Zhang Z."/>
            <person name="Liu B."/>
            <person name="Lu W."/>
            <person name="Hui Y."/>
            <person name="Liang J."/>
            <person name="Zhou Z."/>
            <person name="Hou R."/>
            <person name="Li X."/>
            <person name="Liu Y."/>
            <person name="Li H."/>
            <person name="Ning X."/>
            <person name="Lin Y."/>
            <person name="Zhao L."/>
            <person name="Xing Q."/>
            <person name="Dou J."/>
            <person name="Li Y."/>
            <person name="Mao J."/>
            <person name="Guo H."/>
            <person name="Dou H."/>
            <person name="Li T."/>
            <person name="Mu C."/>
            <person name="Jiang W."/>
            <person name="Fu Q."/>
            <person name="Fu X."/>
            <person name="Miao Y."/>
            <person name="Liu J."/>
            <person name="Yu Q."/>
            <person name="Li R."/>
            <person name="Liao H."/>
            <person name="Li X."/>
            <person name="Kong Y."/>
            <person name="Jiang Z."/>
            <person name="Chourrout D."/>
            <person name="Li R."/>
            <person name="Bao Z."/>
        </authorList>
    </citation>
    <scope>NUCLEOTIDE SEQUENCE [LARGE SCALE GENOMIC DNA]</scope>
    <source>
        <strain evidence="8 9">PY_sf001</strain>
    </source>
</reference>
<name>A0A210QBH9_MIZYE</name>
<evidence type="ECO:0000256" key="3">
    <source>
        <dbReference type="ARBA" id="ARBA00022989"/>
    </source>
</evidence>
<comment type="caution">
    <text evidence="8">The sequence shown here is derived from an EMBL/GenBank/DDBJ whole genome shotgun (WGS) entry which is preliminary data.</text>
</comment>
<evidence type="ECO:0000256" key="1">
    <source>
        <dbReference type="ARBA" id="ARBA00004126"/>
    </source>
</evidence>
<evidence type="ECO:0000256" key="7">
    <source>
        <dbReference type="SAM" id="Phobius"/>
    </source>
</evidence>
<comment type="subcellular location">
    <subcellularLocation>
        <location evidence="6">Endomembrane system</location>
        <topology evidence="6">Single-pass membrane protein</topology>
    </subcellularLocation>
    <subcellularLocation>
        <location evidence="1">Nucleus membrane</location>
    </subcellularLocation>
</comment>
<dbReference type="InterPro" id="IPR008547">
    <property type="entry name" value="DUF829_TMEM53"/>
</dbReference>
<protein>
    <submittedName>
        <fullName evidence="8">Transmembrane protein 53</fullName>
    </submittedName>
</protein>
<dbReference type="PANTHER" id="PTHR12265:SF30">
    <property type="entry name" value="TRANSMEMBRANE PROTEIN 53"/>
    <property type="match status" value="1"/>
</dbReference>
<evidence type="ECO:0000313" key="8">
    <source>
        <dbReference type="EMBL" id="OWF46087.1"/>
    </source>
</evidence>